<feature type="DNA-binding region" description="H-T-H motif" evidence="4">
    <location>
        <begin position="27"/>
        <end position="46"/>
    </location>
</feature>
<evidence type="ECO:0000256" key="2">
    <source>
        <dbReference type="ARBA" id="ARBA00023125"/>
    </source>
</evidence>
<dbReference type="AlphaFoldDB" id="A0A0A3IEY0"/>
<name>A0A0A3IEY0_9BACI</name>
<dbReference type="Pfam" id="PF21993">
    <property type="entry name" value="TetR_C_13_2"/>
    <property type="match status" value="1"/>
</dbReference>
<dbReference type="InterPro" id="IPR009057">
    <property type="entry name" value="Homeodomain-like_sf"/>
</dbReference>
<proteinExistence type="predicted"/>
<dbReference type="PROSITE" id="PS50977">
    <property type="entry name" value="HTH_TETR_2"/>
    <property type="match status" value="1"/>
</dbReference>
<accession>A0A0A3IEY0</accession>
<dbReference type="STRING" id="1220589.CD32_22390"/>
<protein>
    <recommendedName>
        <fullName evidence="5">HTH tetR-type domain-containing protein</fullName>
    </recommendedName>
</protein>
<gene>
    <name evidence="6" type="ORF">CD32_22390</name>
</gene>
<dbReference type="InterPro" id="IPR054156">
    <property type="entry name" value="YxaF_TetR_C"/>
</dbReference>
<dbReference type="PANTHER" id="PTHR47506:SF3">
    <property type="entry name" value="HTH-TYPE TRANSCRIPTIONAL REGULATOR LMRA"/>
    <property type="match status" value="1"/>
</dbReference>
<reference evidence="6 7" key="1">
    <citation type="submission" date="2014-02" db="EMBL/GenBank/DDBJ databases">
        <title>Draft genome sequence of Lysinibacillus odysseyi NBRC 100172.</title>
        <authorList>
            <person name="Zhang F."/>
            <person name="Wang G."/>
            <person name="Zhang L."/>
        </authorList>
    </citation>
    <scope>NUCLEOTIDE SEQUENCE [LARGE SCALE GENOMIC DNA]</scope>
    <source>
        <strain evidence="6 7">NBRC 100172</strain>
    </source>
</reference>
<evidence type="ECO:0000313" key="6">
    <source>
        <dbReference type="EMBL" id="KGR82045.1"/>
    </source>
</evidence>
<dbReference type="PRINTS" id="PR00455">
    <property type="entry name" value="HTHTETR"/>
</dbReference>
<keyword evidence="1" id="KW-0805">Transcription regulation</keyword>
<evidence type="ECO:0000313" key="7">
    <source>
        <dbReference type="Proteomes" id="UP000030437"/>
    </source>
</evidence>
<evidence type="ECO:0000256" key="3">
    <source>
        <dbReference type="ARBA" id="ARBA00023163"/>
    </source>
</evidence>
<comment type="caution">
    <text evidence="6">The sequence shown here is derived from an EMBL/GenBank/DDBJ whole genome shotgun (WGS) entry which is preliminary data.</text>
</comment>
<dbReference type="GO" id="GO:0003677">
    <property type="term" value="F:DNA binding"/>
    <property type="evidence" value="ECO:0007669"/>
    <property type="project" value="UniProtKB-UniRule"/>
</dbReference>
<dbReference type="InterPro" id="IPR036271">
    <property type="entry name" value="Tet_transcr_reg_TetR-rel_C_sf"/>
</dbReference>
<keyword evidence="7" id="KW-1185">Reference proteome</keyword>
<evidence type="ECO:0000259" key="5">
    <source>
        <dbReference type="PROSITE" id="PS50977"/>
    </source>
</evidence>
<dbReference type="Proteomes" id="UP000030437">
    <property type="component" value="Unassembled WGS sequence"/>
</dbReference>
<dbReference type="Gene3D" id="1.10.357.10">
    <property type="entry name" value="Tetracycline Repressor, domain 2"/>
    <property type="match status" value="1"/>
</dbReference>
<keyword evidence="3" id="KW-0804">Transcription</keyword>
<dbReference type="EMBL" id="JPVP01000060">
    <property type="protein sequence ID" value="KGR82045.1"/>
    <property type="molecule type" value="Genomic_DNA"/>
</dbReference>
<keyword evidence="2 4" id="KW-0238">DNA-binding</keyword>
<dbReference type="Pfam" id="PF00440">
    <property type="entry name" value="TetR_N"/>
    <property type="match status" value="1"/>
</dbReference>
<dbReference type="InterPro" id="IPR001647">
    <property type="entry name" value="HTH_TetR"/>
</dbReference>
<evidence type="ECO:0000256" key="4">
    <source>
        <dbReference type="PROSITE-ProRule" id="PRU00335"/>
    </source>
</evidence>
<dbReference type="PANTHER" id="PTHR47506">
    <property type="entry name" value="TRANSCRIPTIONAL REGULATORY PROTEIN"/>
    <property type="match status" value="1"/>
</dbReference>
<dbReference type="OrthoDB" id="9810023at2"/>
<dbReference type="SUPFAM" id="SSF46689">
    <property type="entry name" value="Homeodomain-like"/>
    <property type="match status" value="1"/>
</dbReference>
<evidence type="ECO:0000256" key="1">
    <source>
        <dbReference type="ARBA" id="ARBA00023015"/>
    </source>
</evidence>
<dbReference type="SUPFAM" id="SSF48498">
    <property type="entry name" value="Tetracyclin repressor-like, C-terminal domain"/>
    <property type="match status" value="1"/>
</dbReference>
<feature type="domain" description="HTH tetR-type" evidence="5">
    <location>
        <begin position="4"/>
        <end position="64"/>
    </location>
</feature>
<dbReference type="eggNOG" id="COG1309">
    <property type="taxonomic scope" value="Bacteria"/>
</dbReference>
<sequence length="192" mass="21651">MNQNQSREKILLTATRLFCLRGYHATGLNQILKESGAPKGSLYYHFPEGKEQLAIEAITISRNLVADKLRENLGTEEPLKAIQQNLQMLAGIFNSEERVHKEWFSVVPFGLMAAESAFENEAMRKACKETFACWENIYVEKLQEHGYSEVKSRNISISLIAIIEGGVILALTQKSGQPLLQIQSVIPFLLRN</sequence>
<organism evidence="6 7">
    <name type="scientific">Lysinibacillus odysseyi 34hs-1 = NBRC 100172</name>
    <dbReference type="NCBI Taxonomy" id="1220589"/>
    <lineage>
        <taxon>Bacteria</taxon>
        <taxon>Bacillati</taxon>
        <taxon>Bacillota</taxon>
        <taxon>Bacilli</taxon>
        <taxon>Bacillales</taxon>
        <taxon>Bacillaceae</taxon>
        <taxon>Lysinibacillus</taxon>
    </lineage>
</organism>
<dbReference type="RefSeq" id="WP_036159205.1">
    <property type="nucleotide sequence ID" value="NZ_AVCX01000001.1"/>
</dbReference>